<gene>
    <name evidence="1" type="ORF">AEK19_MT0393</name>
</gene>
<dbReference type="EMBL" id="KY774314">
    <property type="protein sequence ID" value="ART30663.1"/>
    <property type="molecule type" value="Genomic_DNA"/>
</dbReference>
<name>A0A1Y0AZU5_9LAMI</name>
<geneLocation type="mitochondrion" evidence="1"/>
<dbReference type="AlphaFoldDB" id="A0A1Y0AZU5"/>
<sequence length="80" mass="9738">MMADEELLHINNEFFRLLLAEKKLAHRTKKAKLIVGRSRTANKLMKNWSFFFFHYEVVFKESHKLLVWTQKKTKDEERRG</sequence>
<proteinExistence type="predicted"/>
<protein>
    <submittedName>
        <fullName evidence="1">Uncharacterized protein</fullName>
    </submittedName>
</protein>
<keyword evidence="1" id="KW-0496">Mitochondrion</keyword>
<evidence type="ECO:0000313" key="1">
    <source>
        <dbReference type="EMBL" id="ART30663.1"/>
    </source>
</evidence>
<organism evidence="1">
    <name type="scientific">Utricularia reniformis</name>
    <dbReference type="NCBI Taxonomy" id="192314"/>
    <lineage>
        <taxon>Eukaryota</taxon>
        <taxon>Viridiplantae</taxon>
        <taxon>Streptophyta</taxon>
        <taxon>Embryophyta</taxon>
        <taxon>Tracheophyta</taxon>
        <taxon>Spermatophyta</taxon>
        <taxon>Magnoliopsida</taxon>
        <taxon>eudicotyledons</taxon>
        <taxon>Gunneridae</taxon>
        <taxon>Pentapetalae</taxon>
        <taxon>asterids</taxon>
        <taxon>lamiids</taxon>
        <taxon>Lamiales</taxon>
        <taxon>Lentibulariaceae</taxon>
        <taxon>Utricularia</taxon>
    </lineage>
</organism>
<reference evidence="1" key="1">
    <citation type="submission" date="2017-03" db="EMBL/GenBank/DDBJ databases">
        <title>The mitochondrial genome of the carnivorous plant Utricularia reniformis (Lentibulariaceae): structure, comparative analysis and evolutionary landmarks.</title>
        <authorList>
            <person name="Silva S.R."/>
            <person name="Alvarenga D.O."/>
            <person name="Michael T.P."/>
            <person name="Miranda V.F.O."/>
            <person name="Varani A.M."/>
        </authorList>
    </citation>
    <scope>NUCLEOTIDE SEQUENCE</scope>
</reference>
<accession>A0A1Y0AZU5</accession>